<evidence type="ECO:0008006" key="4">
    <source>
        <dbReference type="Google" id="ProtNLM"/>
    </source>
</evidence>
<keyword evidence="1" id="KW-1133">Transmembrane helix</keyword>
<organism evidence="2 3">
    <name type="scientific">Acidovorax ebreus (strain TPSY)</name>
    <name type="common">Diaphorobacter sp. (strain TPSY)</name>
    <dbReference type="NCBI Taxonomy" id="535289"/>
    <lineage>
        <taxon>Bacteria</taxon>
        <taxon>Pseudomonadati</taxon>
        <taxon>Pseudomonadota</taxon>
        <taxon>Betaproteobacteria</taxon>
        <taxon>Burkholderiales</taxon>
        <taxon>Comamonadaceae</taxon>
        <taxon>Diaphorobacter</taxon>
    </lineage>
</organism>
<evidence type="ECO:0000313" key="3">
    <source>
        <dbReference type="Proteomes" id="UP000000450"/>
    </source>
</evidence>
<name>A0A9J9QFD9_ACIET</name>
<keyword evidence="1" id="KW-0812">Transmembrane</keyword>
<evidence type="ECO:0000256" key="1">
    <source>
        <dbReference type="SAM" id="Phobius"/>
    </source>
</evidence>
<dbReference type="AlphaFoldDB" id="A0A9J9QFD9"/>
<keyword evidence="1" id="KW-0472">Membrane</keyword>
<accession>A0A9J9QFD9</accession>
<sequence>MHMDSLLFLLTAALPLLYLVRHWAWAPSATRAHTRLRQEWFTAIAQHKGTEVLGVQTLRNSLMSCTMTATTATLAFMGGLTLTQGHWPSQWWHHGFPPLGTDQGLAFWNAFAVLVLLALAFLTSMLAARNYHHAGFVVGMPVESAARRSWQTLGERSLMRAGLYYSQSLRLMIWAVPLALFYIHSLLGAAVAVALFVSMWGWLDVDR</sequence>
<dbReference type="EMBL" id="CP001392">
    <property type="protein sequence ID" value="ACM32870.1"/>
    <property type="molecule type" value="Genomic_DNA"/>
</dbReference>
<dbReference type="InterPro" id="IPR006747">
    <property type="entry name" value="DUF599"/>
</dbReference>
<protein>
    <recommendedName>
        <fullName evidence="4">DUF599 domain-containing protein</fullName>
    </recommendedName>
</protein>
<proteinExistence type="predicted"/>
<evidence type="ECO:0000313" key="2">
    <source>
        <dbReference type="EMBL" id="ACM32870.1"/>
    </source>
</evidence>
<dbReference type="Pfam" id="PF04654">
    <property type="entry name" value="DUF599"/>
    <property type="match status" value="1"/>
</dbReference>
<gene>
    <name evidence="2" type="ordered locus">Dtpsy_1407</name>
</gene>
<keyword evidence="3" id="KW-1185">Reference proteome</keyword>
<feature type="transmembrane region" description="Helical" evidence="1">
    <location>
        <begin position="179"/>
        <end position="203"/>
    </location>
</feature>
<dbReference type="KEGG" id="dia:Dtpsy_1407"/>
<feature type="transmembrane region" description="Helical" evidence="1">
    <location>
        <begin position="106"/>
        <end position="128"/>
    </location>
</feature>
<reference evidence="2 3" key="1">
    <citation type="journal article" date="2010" name="J. Bacteriol.">
        <title>Completed genome sequence of the anaerobic iron-oxidizing bacterium Acidovorax ebreus strain TPSY.</title>
        <authorList>
            <person name="Byrne-Bailey K.G."/>
            <person name="Weber K.A."/>
            <person name="Chair A.H."/>
            <person name="Bose S."/>
            <person name="Knox T."/>
            <person name="Spanbauer T.L."/>
            <person name="Chertkov O."/>
            <person name="Coates J.D."/>
        </authorList>
    </citation>
    <scope>NUCLEOTIDE SEQUENCE [LARGE SCALE GENOMIC DNA]</scope>
    <source>
        <strain evidence="2 3">TPSY</strain>
    </source>
</reference>
<dbReference type="Proteomes" id="UP000000450">
    <property type="component" value="Chromosome"/>
</dbReference>